<evidence type="ECO:0000313" key="1">
    <source>
        <dbReference type="EMBL" id="GJT52521.1"/>
    </source>
</evidence>
<dbReference type="Proteomes" id="UP001151760">
    <property type="component" value="Unassembled WGS sequence"/>
</dbReference>
<accession>A0ABQ5ENI8</accession>
<gene>
    <name evidence="1" type="ORF">Tco_0978678</name>
</gene>
<name>A0ABQ5ENI8_9ASTR</name>
<evidence type="ECO:0000313" key="2">
    <source>
        <dbReference type="Proteomes" id="UP001151760"/>
    </source>
</evidence>
<comment type="caution">
    <text evidence="1">The sequence shown here is derived from an EMBL/GenBank/DDBJ whole genome shotgun (WGS) entry which is preliminary data.</text>
</comment>
<keyword evidence="2" id="KW-1185">Reference proteome</keyword>
<protein>
    <submittedName>
        <fullName evidence="1">Uncharacterized protein</fullName>
    </submittedName>
</protein>
<sequence length="385" mass="42929">MNCKPHSFQGTEGVVGLKRWFEKMEQVFEICKCAEDDKVKFVMCTFEGRALTWWNGNVQTLGTQMLLRSPGQRIKGNMISSKPATLHEAINMARALPQTLGGKIYDGIGKFTKVQSDATYIIMDVSSNVSRREEAGKGSWITCIVSRAMRKKLDDIRIVRASSVVRSPHTGFAPSEMLELSNQLKGTSTVKGELNKLTIKNVTLFQIDDCLINYMVRVAFSKIDLPFWISSVVCPDHALWDDKRAAIFMDLMNASAAYLGQILIIDKCGLPEAVSTWYPSKVESVKNWRPWESPTGNPFISMIGKSYYRSKRSFPNSEGEIMKCSVLAIPDGPDDFVVYCDASKQGFVCVCAAGQSVRICVKTVKLMRIIYHPRLELGFGGGVCP</sequence>
<reference evidence="1" key="1">
    <citation type="journal article" date="2022" name="Int. J. Mol. Sci.">
        <title>Draft Genome of Tanacetum Coccineum: Genomic Comparison of Closely Related Tanacetum-Family Plants.</title>
        <authorList>
            <person name="Yamashiro T."/>
            <person name="Shiraishi A."/>
            <person name="Nakayama K."/>
            <person name="Satake H."/>
        </authorList>
    </citation>
    <scope>NUCLEOTIDE SEQUENCE</scope>
</reference>
<organism evidence="1 2">
    <name type="scientific">Tanacetum coccineum</name>
    <dbReference type="NCBI Taxonomy" id="301880"/>
    <lineage>
        <taxon>Eukaryota</taxon>
        <taxon>Viridiplantae</taxon>
        <taxon>Streptophyta</taxon>
        <taxon>Embryophyta</taxon>
        <taxon>Tracheophyta</taxon>
        <taxon>Spermatophyta</taxon>
        <taxon>Magnoliopsida</taxon>
        <taxon>eudicotyledons</taxon>
        <taxon>Gunneridae</taxon>
        <taxon>Pentapetalae</taxon>
        <taxon>asterids</taxon>
        <taxon>campanulids</taxon>
        <taxon>Asterales</taxon>
        <taxon>Asteraceae</taxon>
        <taxon>Asteroideae</taxon>
        <taxon>Anthemideae</taxon>
        <taxon>Anthemidinae</taxon>
        <taxon>Tanacetum</taxon>
    </lineage>
</organism>
<dbReference type="EMBL" id="BQNB010016504">
    <property type="protein sequence ID" value="GJT52521.1"/>
    <property type="molecule type" value="Genomic_DNA"/>
</dbReference>
<reference evidence="1" key="2">
    <citation type="submission" date="2022-01" db="EMBL/GenBank/DDBJ databases">
        <authorList>
            <person name="Yamashiro T."/>
            <person name="Shiraishi A."/>
            <person name="Satake H."/>
            <person name="Nakayama K."/>
        </authorList>
    </citation>
    <scope>NUCLEOTIDE SEQUENCE</scope>
</reference>
<proteinExistence type="predicted"/>